<comment type="subcellular location">
    <subcellularLocation>
        <location evidence="2">Cell envelope</location>
    </subcellularLocation>
</comment>
<feature type="compositionally biased region" description="Polar residues" evidence="8">
    <location>
        <begin position="1"/>
        <end position="10"/>
    </location>
</feature>
<keyword evidence="3" id="KW-0645">Protease</keyword>
<evidence type="ECO:0000259" key="10">
    <source>
        <dbReference type="Pfam" id="PF01551"/>
    </source>
</evidence>
<keyword evidence="9" id="KW-0812">Transmembrane</keyword>
<evidence type="ECO:0000256" key="7">
    <source>
        <dbReference type="ARBA" id="ARBA00023049"/>
    </source>
</evidence>
<reference evidence="12" key="1">
    <citation type="submission" date="2020-10" db="EMBL/GenBank/DDBJ databases">
        <title>Microbiome of the Black Sea water column analyzed by genome centric metagenomics.</title>
        <authorList>
            <person name="Cabello-Yeves P.J."/>
            <person name="Callieri C."/>
            <person name="Picazo A."/>
            <person name="Mehrshad M."/>
            <person name="Haro-Moreno J.M."/>
            <person name="Roda-Garcia J."/>
            <person name="Dzembekova N."/>
            <person name="Slabakova V."/>
            <person name="Slabakova N."/>
            <person name="Moncheva S."/>
            <person name="Rodriguez-Valera F."/>
        </authorList>
    </citation>
    <scope>NUCLEOTIDE SEQUENCE</scope>
    <source>
        <strain evidence="12">BS307-5m-G5</strain>
    </source>
</reference>
<evidence type="ECO:0000259" key="11">
    <source>
        <dbReference type="Pfam" id="PF19425"/>
    </source>
</evidence>
<keyword evidence="5" id="KW-0378">Hydrolase</keyword>
<keyword evidence="7" id="KW-0482">Metalloprotease</keyword>
<feature type="domain" description="Csd3-like second N-terminal" evidence="11">
    <location>
        <begin position="201"/>
        <end position="315"/>
    </location>
</feature>
<dbReference type="PANTHER" id="PTHR21666">
    <property type="entry name" value="PEPTIDASE-RELATED"/>
    <property type="match status" value="1"/>
</dbReference>
<dbReference type="InterPro" id="IPR050570">
    <property type="entry name" value="Cell_wall_metabolism_enzyme"/>
</dbReference>
<gene>
    <name evidence="12" type="ORF">ISQ19_05975</name>
</gene>
<dbReference type="PANTHER" id="PTHR21666:SF288">
    <property type="entry name" value="CELL DIVISION PROTEIN YTFB"/>
    <property type="match status" value="1"/>
</dbReference>
<keyword evidence="9" id="KW-1133">Transmembrane helix</keyword>
<feature type="region of interest" description="Disordered" evidence="8">
    <location>
        <begin position="1"/>
        <end position="22"/>
    </location>
</feature>
<dbReference type="SUPFAM" id="SSF51261">
    <property type="entry name" value="Duplicated hybrid motif"/>
    <property type="match status" value="1"/>
</dbReference>
<keyword evidence="4" id="KW-0479">Metal-binding</keyword>
<evidence type="ECO:0000256" key="5">
    <source>
        <dbReference type="ARBA" id="ARBA00022801"/>
    </source>
</evidence>
<evidence type="ECO:0000256" key="1">
    <source>
        <dbReference type="ARBA" id="ARBA00001947"/>
    </source>
</evidence>
<dbReference type="CDD" id="cd12797">
    <property type="entry name" value="M23_peptidase"/>
    <property type="match status" value="1"/>
</dbReference>
<dbReference type="Gene3D" id="3.10.450.350">
    <property type="match status" value="2"/>
</dbReference>
<dbReference type="Pfam" id="PF01551">
    <property type="entry name" value="Peptidase_M23"/>
    <property type="match status" value="1"/>
</dbReference>
<name>A0A937L773_9PROT</name>
<evidence type="ECO:0000313" key="12">
    <source>
        <dbReference type="EMBL" id="MBL6762225.1"/>
    </source>
</evidence>
<dbReference type="GO" id="GO:0004222">
    <property type="term" value="F:metalloendopeptidase activity"/>
    <property type="evidence" value="ECO:0007669"/>
    <property type="project" value="TreeGrafter"/>
</dbReference>
<dbReference type="GO" id="GO:0030313">
    <property type="term" value="C:cell envelope"/>
    <property type="evidence" value="ECO:0007669"/>
    <property type="project" value="UniProtKB-SubCell"/>
</dbReference>
<protein>
    <submittedName>
        <fullName evidence="12">M23 family metallopeptidase</fullName>
    </submittedName>
</protein>
<dbReference type="GO" id="GO:0006508">
    <property type="term" value="P:proteolysis"/>
    <property type="evidence" value="ECO:0007669"/>
    <property type="project" value="UniProtKB-KW"/>
</dbReference>
<evidence type="ECO:0000256" key="9">
    <source>
        <dbReference type="SAM" id="Phobius"/>
    </source>
</evidence>
<evidence type="ECO:0000256" key="4">
    <source>
        <dbReference type="ARBA" id="ARBA00022723"/>
    </source>
</evidence>
<accession>A0A937L773</accession>
<sequence>MEAQNETPKNGGSEAVDNSDEAALIKQQERRRRARFRFTMAVFIGLIGIGYLAEQLLAPDMPTPVLSAKPAPSKPVVATHWAALAPMQRAHQSDTMVAGDSLAALLARAGIDGVEADAALDALSAEFDPRKMKVGQKVRIFSEWPTDSQTAQEAVPTRFAGFDFIPEPRQRLIVRRTGHLQFDVVKQVRPLSERFFLSDTLISSSVYEAARGGGMSPNLVVKLIRLFSFSIDFQRDIREGDQLEVLYTRRFDENNQQAEEGDIVFAALTNRGKRYAYWRLAHSDGSHGYYDDNGRSVQRLLMRTPVDGARLSSRFGMRRHPILGYTRLHRGLDFAAPRGTPIYAAGSGSIVAIGRNGDFGKYIRIRHRNGYETAYAHMSRYARRLKKGSRVTQGQVIGYVGATGLATGPHLHYEVLRHKKPVNPRDLDVPPETALDKIGLTKLRNAQTAIGQRINALATNDNRLRSLPRRRAAATGG</sequence>
<keyword evidence="9" id="KW-0472">Membrane</keyword>
<dbReference type="InterPro" id="IPR045834">
    <property type="entry name" value="Csd3_N2"/>
</dbReference>
<evidence type="ECO:0000256" key="3">
    <source>
        <dbReference type="ARBA" id="ARBA00022670"/>
    </source>
</evidence>
<evidence type="ECO:0000256" key="2">
    <source>
        <dbReference type="ARBA" id="ARBA00004196"/>
    </source>
</evidence>
<comment type="cofactor">
    <cofactor evidence="1">
        <name>Zn(2+)</name>
        <dbReference type="ChEBI" id="CHEBI:29105"/>
    </cofactor>
</comment>
<dbReference type="Proteomes" id="UP000785783">
    <property type="component" value="Unassembled WGS sequence"/>
</dbReference>
<dbReference type="Gene3D" id="2.70.70.10">
    <property type="entry name" value="Glucose Permease (Domain IIA)"/>
    <property type="match status" value="1"/>
</dbReference>
<keyword evidence="6" id="KW-0862">Zinc</keyword>
<evidence type="ECO:0000313" key="13">
    <source>
        <dbReference type="Proteomes" id="UP000785783"/>
    </source>
</evidence>
<dbReference type="EMBL" id="JADHOK010000089">
    <property type="protein sequence ID" value="MBL6762225.1"/>
    <property type="molecule type" value="Genomic_DNA"/>
</dbReference>
<proteinExistence type="predicted"/>
<organism evidence="12 13">
    <name type="scientific">PS1 clade bacterium</name>
    <dbReference type="NCBI Taxonomy" id="2175152"/>
    <lineage>
        <taxon>Bacteria</taxon>
        <taxon>Pseudomonadati</taxon>
        <taxon>Pseudomonadota</taxon>
        <taxon>Alphaproteobacteria</taxon>
        <taxon>PS1 clade</taxon>
    </lineage>
</organism>
<dbReference type="GO" id="GO:0046872">
    <property type="term" value="F:metal ion binding"/>
    <property type="evidence" value="ECO:0007669"/>
    <property type="project" value="UniProtKB-KW"/>
</dbReference>
<evidence type="ECO:0000256" key="6">
    <source>
        <dbReference type="ARBA" id="ARBA00022833"/>
    </source>
</evidence>
<feature type="transmembrane region" description="Helical" evidence="9">
    <location>
        <begin position="36"/>
        <end position="53"/>
    </location>
</feature>
<evidence type="ECO:0000256" key="8">
    <source>
        <dbReference type="SAM" id="MobiDB-lite"/>
    </source>
</evidence>
<dbReference type="InterPro" id="IPR016047">
    <property type="entry name" value="M23ase_b-sheet_dom"/>
</dbReference>
<feature type="domain" description="M23ase beta-sheet core" evidence="10">
    <location>
        <begin position="328"/>
        <end position="424"/>
    </location>
</feature>
<dbReference type="AlphaFoldDB" id="A0A937L773"/>
<dbReference type="Pfam" id="PF19425">
    <property type="entry name" value="Csd3_N2"/>
    <property type="match status" value="1"/>
</dbReference>
<comment type="caution">
    <text evidence="12">The sequence shown here is derived from an EMBL/GenBank/DDBJ whole genome shotgun (WGS) entry which is preliminary data.</text>
</comment>
<dbReference type="InterPro" id="IPR011055">
    <property type="entry name" value="Dup_hybrid_motif"/>
</dbReference>